<evidence type="ECO:0000259" key="10">
    <source>
        <dbReference type="PROSITE" id="PS51195"/>
    </source>
</evidence>
<dbReference type="AlphaFoldDB" id="A0A1H7BNB7"/>
<dbReference type="PROSITE" id="PS00039">
    <property type="entry name" value="DEAD_ATP_HELICASE"/>
    <property type="match status" value="1"/>
</dbReference>
<evidence type="ECO:0000259" key="9">
    <source>
        <dbReference type="PROSITE" id="PS51194"/>
    </source>
</evidence>
<keyword evidence="12" id="KW-1185">Reference proteome</keyword>
<proteinExistence type="inferred from homology"/>
<evidence type="ECO:0000256" key="2">
    <source>
        <dbReference type="ARBA" id="ARBA00022801"/>
    </source>
</evidence>
<evidence type="ECO:0000313" key="11">
    <source>
        <dbReference type="EMBL" id="SEJ78716.1"/>
    </source>
</evidence>
<name>A0A1H7BNB7_9FIRM</name>
<dbReference type="InterPro" id="IPR000629">
    <property type="entry name" value="RNA-helicase_DEAD-box_CS"/>
</dbReference>
<dbReference type="PANTHER" id="PTHR47959:SF1">
    <property type="entry name" value="ATP-DEPENDENT RNA HELICASE DBPA"/>
    <property type="match status" value="1"/>
</dbReference>
<dbReference type="InterPro" id="IPR011545">
    <property type="entry name" value="DEAD/DEAH_box_helicase_dom"/>
</dbReference>
<dbReference type="InterPro" id="IPR027417">
    <property type="entry name" value="P-loop_NTPase"/>
</dbReference>
<keyword evidence="4 7" id="KW-0067">ATP-binding</keyword>
<reference evidence="11 12" key="1">
    <citation type="submission" date="2016-10" db="EMBL/GenBank/DDBJ databases">
        <authorList>
            <person name="de Groot N.N."/>
        </authorList>
    </citation>
    <scope>NUCLEOTIDE SEQUENCE [LARGE SCALE GENOMIC DNA]</scope>
    <source>
        <strain evidence="11 12">DSM 2179</strain>
    </source>
</reference>
<feature type="short sequence motif" description="Q motif" evidence="6">
    <location>
        <begin position="5"/>
        <end position="33"/>
    </location>
</feature>
<evidence type="ECO:0000256" key="1">
    <source>
        <dbReference type="ARBA" id="ARBA00022741"/>
    </source>
</evidence>
<dbReference type="Pfam" id="PF03880">
    <property type="entry name" value="DbpA"/>
    <property type="match status" value="1"/>
</dbReference>
<dbReference type="GO" id="GO:0016787">
    <property type="term" value="F:hydrolase activity"/>
    <property type="evidence" value="ECO:0007669"/>
    <property type="project" value="UniProtKB-KW"/>
</dbReference>
<dbReference type="PANTHER" id="PTHR47959">
    <property type="entry name" value="ATP-DEPENDENT RNA HELICASE RHLE-RELATED"/>
    <property type="match status" value="1"/>
</dbReference>
<dbReference type="GO" id="GO:0005829">
    <property type="term" value="C:cytosol"/>
    <property type="evidence" value="ECO:0007669"/>
    <property type="project" value="TreeGrafter"/>
</dbReference>
<dbReference type="GO" id="GO:0003676">
    <property type="term" value="F:nucleic acid binding"/>
    <property type="evidence" value="ECO:0007669"/>
    <property type="project" value="InterPro"/>
</dbReference>
<dbReference type="SMART" id="SM00490">
    <property type="entry name" value="HELICc"/>
    <property type="match status" value="1"/>
</dbReference>
<dbReference type="STRING" id="84035.SAMN05660742_11717"/>
<keyword evidence="3 7" id="KW-0347">Helicase</keyword>
<dbReference type="RefSeq" id="WP_091833526.1">
    <property type="nucleotide sequence ID" value="NZ_FNZK01000017.1"/>
</dbReference>
<sequence length="485" mass="54563">MDDQELSKQYGLSQEIKKALHDLGYDTLTEVQQAVIPLVFAQKDSIVQSQTGSGKTAAFAIPICEKLVIEQKKPQVLVLTPTRELAVQLKQEISNIGRFKRIRCAAVFGRQRMETQRRELQQRVHIVVGTPGRMLDHIERGNIALDEIQYLIIDEADKMLNMGFIEQVDAVIKGLPENRLTLLFSATMPDKIQRICEKHMKDPVKIEIESKQLAFDAIHQVYYEIEAGNKFGLLTKILYLERPESCIVFCNLRDTVDLLADKLKQKGFLCGTLHGGMEQIDRLDSIRDFKRGRFQFLVATDVAARGLHIDDISLVINYDMPADEESYVHRIGRTGRAGHLGAAVTLVTYHEYKALQAIEKYIDHTIPRVEPPDYETVEAGKQIFAKRAQKAPVLKADISEKLNKQITRLRINAGKKSKMRPGDILGAITAIEGVSAENIGIITIQDTCSYVEILGDKGALVMQALLKSKIKGKIHTIKEVGFFCK</sequence>
<feature type="domain" description="DEAD-box RNA helicase Q" evidence="10">
    <location>
        <begin position="5"/>
        <end position="33"/>
    </location>
</feature>
<dbReference type="PROSITE" id="PS51192">
    <property type="entry name" value="HELICASE_ATP_BIND_1"/>
    <property type="match status" value="1"/>
</dbReference>
<keyword evidence="1 7" id="KW-0547">Nucleotide-binding</keyword>
<dbReference type="Gene3D" id="3.30.70.330">
    <property type="match status" value="1"/>
</dbReference>
<dbReference type="CDD" id="cd18787">
    <property type="entry name" value="SF2_C_DEAD"/>
    <property type="match status" value="1"/>
</dbReference>
<dbReference type="InterPro" id="IPR014001">
    <property type="entry name" value="Helicase_ATP-bd"/>
</dbReference>
<evidence type="ECO:0000256" key="6">
    <source>
        <dbReference type="PROSITE-ProRule" id="PRU00552"/>
    </source>
</evidence>
<evidence type="ECO:0000256" key="5">
    <source>
        <dbReference type="ARBA" id="ARBA00038437"/>
    </source>
</evidence>
<dbReference type="Pfam" id="PF00271">
    <property type="entry name" value="Helicase_C"/>
    <property type="match status" value="1"/>
</dbReference>
<dbReference type="Gene3D" id="3.40.50.300">
    <property type="entry name" value="P-loop containing nucleotide triphosphate hydrolases"/>
    <property type="match status" value="2"/>
</dbReference>
<evidence type="ECO:0000256" key="3">
    <source>
        <dbReference type="ARBA" id="ARBA00022806"/>
    </source>
</evidence>
<keyword evidence="2 7" id="KW-0378">Hydrolase</keyword>
<dbReference type="InterPro" id="IPR050079">
    <property type="entry name" value="DEAD_box_RNA_helicase"/>
</dbReference>
<dbReference type="InterPro" id="IPR012677">
    <property type="entry name" value="Nucleotide-bd_a/b_plait_sf"/>
</dbReference>
<feature type="domain" description="Helicase ATP-binding" evidence="8">
    <location>
        <begin position="36"/>
        <end position="206"/>
    </location>
</feature>
<dbReference type="PROSITE" id="PS51194">
    <property type="entry name" value="HELICASE_CTER"/>
    <property type="match status" value="1"/>
</dbReference>
<evidence type="ECO:0000256" key="7">
    <source>
        <dbReference type="RuleBase" id="RU000492"/>
    </source>
</evidence>
<feature type="domain" description="Helicase C-terminal" evidence="9">
    <location>
        <begin position="232"/>
        <end position="378"/>
    </location>
</feature>
<dbReference type="CDD" id="cd00268">
    <property type="entry name" value="DEADc"/>
    <property type="match status" value="1"/>
</dbReference>
<dbReference type="GO" id="GO:0003724">
    <property type="term" value="F:RNA helicase activity"/>
    <property type="evidence" value="ECO:0007669"/>
    <property type="project" value="InterPro"/>
</dbReference>
<gene>
    <name evidence="11" type="ORF">SAMN05660742_11717</name>
</gene>
<accession>A0A1H7BNB7</accession>
<dbReference type="PROSITE" id="PS51195">
    <property type="entry name" value="Q_MOTIF"/>
    <property type="match status" value="1"/>
</dbReference>
<dbReference type="EMBL" id="FNZK01000017">
    <property type="protein sequence ID" value="SEJ78716.1"/>
    <property type="molecule type" value="Genomic_DNA"/>
</dbReference>
<dbReference type="InterPro" id="IPR014014">
    <property type="entry name" value="RNA_helicase_DEAD_Q_motif"/>
</dbReference>
<evidence type="ECO:0000313" key="12">
    <source>
        <dbReference type="Proteomes" id="UP000199662"/>
    </source>
</evidence>
<evidence type="ECO:0000256" key="4">
    <source>
        <dbReference type="ARBA" id="ARBA00022840"/>
    </source>
</evidence>
<dbReference type="SMART" id="SM00487">
    <property type="entry name" value="DEXDc"/>
    <property type="match status" value="1"/>
</dbReference>
<protein>
    <submittedName>
        <fullName evidence="11">Superfamily II DNA and RNA helicase</fullName>
    </submittedName>
</protein>
<dbReference type="InterPro" id="IPR001650">
    <property type="entry name" value="Helicase_C-like"/>
</dbReference>
<dbReference type="Proteomes" id="UP000199662">
    <property type="component" value="Unassembled WGS sequence"/>
</dbReference>
<evidence type="ECO:0000259" key="8">
    <source>
        <dbReference type="PROSITE" id="PS51192"/>
    </source>
</evidence>
<dbReference type="Pfam" id="PF00270">
    <property type="entry name" value="DEAD"/>
    <property type="match status" value="1"/>
</dbReference>
<dbReference type="InterPro" id="IPR044742">
    <property type="entry name" value="DEAD/DEAH_RhlB"/>
</dbReference>
<dbReference type="SUPFAM" id="SSF52540">
    <property type="entry name" value="P-loop containing nucleoside triphosphate hydrolases"/>
    <property type="match status" value="1"/>
</dbReference>
<dbReference type="GO" id="GO:0005524">
    <property type="term" value="F:ATP binding"/>
    <property type="evidence" value="ECO:0007669"/>
    <property type="project" value="UniProtKB-KW"/>
</dbReference>
<comment type="similarity">
    <text evidence="5 7">Belongs to the DEAD box helicase family.</text>
</comment>
<organism evidence="11 12">
    <name type="scientific">Propionispira arboris</name>
    <dbReference type="NCBI Taxonomy" id="84035"/>
    <lineage>
        <taxon>Bacteria</taxon>
        <taxon>Bacillati</taxon>
        <taxon>Bacillota</taxon>
        <taxon>Negativicutes</taxon>
        <taxon>Selenomonadales</taxon>
        <taxon>Selenomonadaceae</taxon>
        <taxon>Propionispira</taxon>
    </lineage>
</organism>
<dbReference type="InterPro" id="IPR005580">
    <property type="entry name" value="DbpA/CsdA_RNA-bd_dom"/>
</dbReference>